<sequence>ATLEDFVLRTVTKLPSFTDNTRGIVFDLISRYSSPGCLLLFLNVPHNMFRVAVRAESRLKANFDRIDSDFMNPPIKQARVTVKPDLATIKSTWQGLNSCRWNPSVWSRIPGSTCLITNSRIHLPAREFLDPPTESAGRTPSNIRKITIISINAPHSQRIETHAQTSKVYLNECSTNVEQVRGEWQQSVTSD</sequence>
<proteinExistence type="predicted"/>
<gene>
    <name evidence="1" type="ORF">WN51_13388</name>
</gene>
<dbReference type="AlphaFoldDB" id="A0A0N0BGP2"/>
<accession>A0A0N0BGP2</accession>
<protein>
    <submittedName>
        <fullName evidence="1">Uncharacterized protein</fullName>
    </submittedName>
</protein>
<name>A0A0N0BGP2_9HYME</name>
<organism evidence="1 2">
    <name type="scientific">Melipona quadrifasciata</name>
    <dbReference type="NCBI Taxonomy" id="166423"/>
    <lineage>
        <taxon>Eukaryota</taxon>
        <taxon>Metazoa</taxon>
        <taxon>Ecdysozoa</taxon>
        <taxon>Arthropoda</taxon>
        <taxon>Hexapoda</taxon>
        <taxon>Insecta</taxon>
        <taxon>Pterygota</taxon>
        <taxon>Neoptera</taxon>
        <taxon>Endopterygota</taxon>
        <taxon>Hymenoptera</taxon>
        <taxon>Apocrita</taxon>
        <taxon>Aculeata</taxon>
        <taxon>Apoidea</taxon>
        <taxon>Anthophila</taxon>
        <taxon>Apidae</taxon>
        <taxon>Melipona</taxon>
    </lineage>
</organism>
<dbReference type="Proteomes" id="UP000053105">
    <property type="component" value="Unassembled WGS sequence"/>
</dbReference>
<keyword evidence="2" id="KW-1185">Reference proteome</keyword>
<feature type="non-terminal residue" evidence="1">
    <location>
        <position position="1"/>
    </location>
</feature>
<evidence type="ECO:0000313" key="1">
    <source>
        <dbReference type="EMBL" id="KOX75081.1"/>
    </source>
</evidence>
<dbReference type="OrthoDB" id="10628974at2759"/>
<reference evidence="1 2" key="1">
    <citation type="submission" date="2015-07" db="EMBL/GenBank/DDBJ databases">
        <title>The genome of Melipona quadrifasciata.</title>
        <authorList>
            <person name="Pan H."/>
            <person name="Kapheim K."/>
        </authorList>
    </citation>
    <scope>NUCLEOTIDE SEQUENCE [LARGE SCALE GENOMIC DNA]</scope>
    <source>
        <strain evidence="1">0111107301</strain>
        <tissue evidence="1">Whole body</tissue>
    </source>
</reference>
<evidence type="ECO:0000313" key="2">
    <source>
        <dbReference type="Proteomes" id="UP000053105"/>
    </source>
</evidence>
<dbReference type="EMBL" id="KQ435774">
    <property type="protein sequence ID" value="KOX75081.1"/>
    <property type="molecule type" value="Genomic_DNA"/>
</dbReference>